<reference evidence="2 3" key="2">
    <citation type="submission" date="2018-11" db="EMBL/GenBank/DDBJ databases">
        <authorList>
            <consortium name="Pathogen Informatics"/>
        </authorList>
    </citation>
    <scope>NUCLEOTIDE SEQUENCE [LARGE SCALE GENOMIC DNA]</scope>
</reference>
<accession>A0A183IP86</accession>
<keyword evidence="1" id="KW-0472">Membrane</keyword>
<sequence length="56" mass="6444">MAVTLYTLLESILLFINALAILNQERFLKRSKSKLGVFQRVLKFIVGKSYLSCLDH</sequence>
<dbReference type="AlphaFoldDB" id="A0A183IP86"/>
<dbReference type="EMBL" id="UZAM01008986">
    <property type="protein sequence ID" value="VDP07212.1"/>
    <property type="molecule type" value="Genomic_DNA"/>
</dbReference>
<reference evidence="4" key="1">
    <citation type="submission" date="2016-06" db="UniProtKB">
        <authorList>
            <consortium name="WormBaseParasite"/>
        </authorList>
    </citation>
    <scope>IDENTIFICATION</scope>
</reference>
<protein>
    <submittedName>
        <fullName evidence="4">Immediate early response 3-interacting protein 1</fullName>
    </submittedName>
</protein>
<dbReference type="Pfam" id="PF08571">
    <property type="entry name" value="Yos1"/>
    <property type="match status" value="1"/>
</dbReference>
<keyword evidence="1" id="KW-1133">Transmembrane helix</keyword>
<keyword evidence="1" id="KW-0812">Transmembrane</keyword>
<dbReference type="WBParaSite" id="SBAD_0000565301-mRNA-1">
    <property type="protein sequence ID" value="SBAD_0000565301-mRNA-1"/>
    <property type="gene ID" value="SBAD_0000565301"/>
</dbReference>
<evidence type="ECO:0000313" key="2">
    <source>
        <dbReference type="EMBL" id="VDP07212.1"/>
    </source>
</evidence>
<keyword evidence="3" id="KW-1185">Reference proteome</keyword>
<feature type="transmembrane region" description="Helical" evidence="1">
    <location>
        <begin position="6"/>
        <end position="23"/>
    </location>
</feature>
<evidence type="ECO:0000313" key="4">
    <source>
        <dbReference type="WBParaSite" id="SBAD_0000565301-mRNA-1"/>
    </source>
</evidence>
<name>A0A183IP86_9BILA</name>
<organism evidence="4">
    <name type="scientific">Soboliphyme baturini</name>
    <dbReference type="NCBI Taxonomy" id="241478"/>
    <lineage>
        <taxon>Eukaryota</taxon>
        <taxon>Metazoa</taxon>
        <taxon>Ecdysozoa</taxon>
        <taxon>Nematoda</taxon>
        <taxon>Enoplea</taxon>
        <taxon>Dorylaimia</taxon>
        <taxon>Dioctophymatida</taxon>
        <taxon>Dioctophymatoidea</taxon>
        <taxon>Soboliphymatidae</taxon>
        <taxon>Soboliphyme</taxon>
    </lineage>
</organism>
<evidence type="ECO:0000313" key="3">
    <source>
        <dbReference type="Proteomes" id="UP000270296"/>
    </source>
</evidence>
<dbReference type="Proteomes" id="UP000270296">
    <property type="component" value="Unassembled WGS sequence"/>
</dbReference>
<evidence type="ECO:0000256" key="1">
    <source>
        <dbReference type="SAM" id="Phobius"/>
    </source>
</evidence>
<gene>
    <name evidence="2" type="ORF">SBAD_LOCUS5433</name>
</gene>
<dbReference type="InterPro" id="IPR013880">
    <property type="entry name" value="Yos1"/>
</dbReference>
<proteinExistence type="predicted"/>